<proteinExistence type="predicted"/>
<dbReference type="Proteomes" id="UP000535908">
    <property type="component" value="Unassembled WGS sequence"/>
</dbReference>
<reference evidence="1 2" key="1">
    <citation type="submission" date="2020-03" db="EMBL/GenBank/DDBJ databases">
        <title>Soil Listeria distribution.</title>
        <authorList>
            <person name="Liao J."/>
            <person name="Wiedmann M."/>
        </authorList>
    </citation>
    <scope>NUCLEOTIDE SEQUENCE [LARGE SCALE GENOMIC DNA]</scope>
    <source>
        <strain evidence="1 2">FSL L7-0741</strain>
    </source>
</reference>
<comment type="caution">
    <text evidence="1">The sequence shown here is derived from an EMBL/GenBank/DDBJ whole genome shotgun (WGS) entry which is preliminary data.</text>
</comment>
<dbReference type="EMBL" id="JAARWN010000031">
    <property type="protein sequence ID" value="MBC1937925.1"/>
    <property type="molecule type" value="Genomic_DNA"/>
</dbReference>
<accession>A0A7X0Y6I8</accession>
<gene>
    <name evidence="1" type="ORF">HCA69_16305</name>
</gene>
<protein>
    <submittedName>
        <fullName evidence="1">Uncharacterized protein</fullName>
    </submittedName>
</protein>
<dbReference type="RefSeq" id="WP_185528100.1">
    <property type="nucleotide sequence ID" value="NZ_JAARWN010000031.1"/>
</dbReference>
<sequence length="180" mass="21247">MRTAEKKLFLSLAQAKSLNNKKLKQEENEEERATLRWFNSNITSQLEGLSFYVKPRVKRQSKQINGEKQQLYAFVLPAGQKSKQKRIYKKKRRKQGTTQREFTLQDFLALSSCFVKDFIGNEYLVNRALYHFDEQFAVNRETKQTVDKIALFQNARNIRQHDNTVIASRKSPHETLRFIS</sequence>
<name>A0A7X0Y6I8_9LIST</name>
<evidence type="ECO:0000313" key="2">
    <source>
        <dbReference type="Proteomes" id="UP000535908"/>
    </source>
</evidence>
<organism evidence="1 2">
    <name type="scientific">Listeria grandensis</name>
    <dbReference type="NCBI Taxonomy" id="1494963"/>
    <lineage>
        <taxon>Bacteria</taxon>
        <taxon>Bacillati</taxon>
        <taxon>Bacillota</taxon>
        <taxon>Bacilli</taxon>
        <taxon>Bacillales</taxon>
        <taxon>Listeriaceae</taxon>
        <taxon>Listeria</taxon>
    </lineage>
</organism>
<evidence type="ECO:0000313" key="1">
    <source>
        <dbReference type="EMBL" id="MBC1937925.1"/>
    </source>
</evidence>
<dbReference type="AlphaFoldDB" id="A0A7X0Y6I8"/>